<feature type="transmembrane region" description="Helical" evidence="6">
    <location>
        <begin position="142"/>
        <end position="161"/>
    </location>
</feature>
<feature type="transmembrane region" description="Helical" evidence="6">
    <location>
        <begin position="226"/>
        <end position="254"/>
    </location>
</feature>
<evidence type="ECO:0000256" key="3">
    <source>
        <dbReference type="ARBA" id="ARBA00022692"/>
    </source>
</evidence>
<evidence type="ECO:0000256" key="5">
    <source>
        <dbReference type="ARBA" id="ARBA00023136"/>
    </source>
</evidence>
<evidence type="ECO:0008006" key="9">
    <source>
        <dbReference type="Google" id="ProtNLM"/>
    </source>
</evidence>
<proteinExistence type="inferred from homology"/>
<feature type="transmembrane region" description="Helical" evidence="6">
    <location>
        <begin position="33"/>
        <end position="50"/>
    </location>
</feature>
<evidence type="ECO:0000256" key="2">
    <source>
        <dbReference type="ARBA" id="ARBA00009773"/>
    </source>
</evidence>
<feature type="transmembrane region" description="Helical" evidence="6">
    <location>
        <begin position="261"/>
        <end position="280"/>
    </location>
</feature>
<evidence type="ECO:0000256" key="1">
    <source>
        <dbReference type="ARBA" id="ARBA00004141"/>
    </source>
</evidence>
<gene>
    <name evidence="7" type="ORF">OPKNFCMD_2499</name>
</gene>
<comment type="similarity">
    <text evidence="2">Belongs to the autoinducer-2 exporter (AI-2E) (TC 2.A.86) family.</text>
</comment>
<evidence type="ECO:0000256" key="4">
    <source>
        <dbReference type="ARBA" id="ARBA00022989"/>
    </source>
</evidence>
<comment type="subcellular location">
    <subcellularLocation>
        <location evidence="1">Membrane</location>
        <topology evidence="1">Multi-pass membrane protein</topology>
    </subcellularLocation>
</comment>
<dbReference type="EMBL" id="BPQH01000007">
    <property type="protein sequence ID" value="GJD49766.1"/>
    <property type="molecule type" value="Genomic_DNA"/>
</dbReference>
<keyword evidence="8" id="KW-1185">Reference proteome</keyword>
<reference evidence="7" key="2">
    <citation type="submission" date="2021-08" db="EMBL/GenBank/DDBJ databases">
        <authorList>
            <person name="Tani A."/>
            <person name="Ola A."/>
            <person name="Ogura Y."/>
            <person name="Katsura K."/>
            <person name="Hayashi T."/>
        </authorList>
    </citation>
    <scope>NUCLEOTIDE SEQUENCE</scope>
    <source>
        <strain evidence="7">KCTC 52305</strain>
    </source>
</reference>
<organism evidence="7 8">
    <name type="scientific">Methylobacterium crusticola</name>
    <dbReference type="NCBI Taxonomy" id="1697972"/>
    <lineage>
        <taxon>Bacteria</taxon>
        <taxon>Pseudomonadati</taxon>
        <taxon>Pseudomonadota</taxon>
        <taxon>Alphaproteobacteria</taxon>
        <taxon>Hyphomicrobiales</taxon>
        <taxon>Methylobacteriaceae</taxon>
        <taxon>Methylobacterium</taxon>
    </lineage>
</organism>
<evidence type="ECO:0000256" key="6">
    <source>
        <dbReference type="SAM" id="Phobius"/>
    </source>
</evidence>
<accession>A0ABQ4QXH7</accession>
<sequence>MTTMRDPAGPTSAAGALCALILVAGALSLARSVFAPVAFALLVIAVMWPVQSRLQAVIPKALAAATSIILATAVIAGFGYLVVWAFSRVIRSALNDPARLQAFYVRTAEWLETHGIVLAGLWAEHFDARWLLRLLPEILNRVNGAATFLFVVVIYVVLGLLEVDDAARKLRAAPGREFGRVLLAGSAATAAKLRRFMLVRTLMSLMTGVLVWAFVALAGLELALEWGVIAFVLNYVPVIGPLVATVFPTLFALAQFASWQTALTVFACLNLIQFLVGSYLEPRVAGSALAISPFLVLFAVFFWSFLWGIAGAFIGVPIVIAVLTLCEQHPSGRWLADLLGSPDDGKG</sequence>
<keyword evidence="4 6" id="KW-1133">Transmembrane helix</keyword>
<dbReference type="Pfam" id="PF01594">
    <property type="entry name" value="AI-2E_transport"/>
    <property type="match status" value="1"/>
</dbReference>
<comment type="caution">
    <text evidence="7">The sequence shown here is derived from an EMBL/GenBank/DDBJ whole genome shotgun (WGS) entry which is preliminary data.</text>
</comment>
<dbReference type="InterPro" id="IPR002549">
    <property type="entry name" value="AI-2E-like"/>
</dbReference>
<feature type="transmembrane region" description="Helical" evidence="6">
    <location>
        <begin position="202"/>
        <end position="220"/>
    </location>
</feature>
<feature type="transmembrane region" description="Helical" evidence="6">
    <location>
        <begin position="300"/>
        <end position="325"/>
    </location>
</feature>
<evidence type="ECO:0000313" key="7">
    <source>
        <dbReference type="EMBL" id="GJD49766.1"/>
    </source>
</evidence>
<keyword evidence="3 6" id="KW-0812">Transmembrane</keyword>
<protein>
    <recommendedName>
        <fullName evidence="9">AI-2E family transporter</fullName>
    </recommendedName>
</protein>
<keyword evidence="5 6" id="KW-0472">Membrane</keyword>
<reference evidence="7" key="1">
    <citation type="journal article" date="2021" name="Front. Microbiol.">
        <title>Comprehensive Comparative Genomics and Phenotyping of Methylobacterium Species.</title>
        <authorList>
            <person name="Alessa O."/>
            <person name="Ogura Y."/>
            <person name="Fujitani Y."/>
            <person name="Takami H."/>
            <person name="Hayashi T."/>
            <person name="Sahin N."/>
            <person name="Tani A."/>
        </authorList>
    </citation>
    <scope>NUCLEOTIDE SEQUENCE</scope>
    <source>
        <strain evidence="7">KCTC 52305</strain>
    </source>
</reference>
<evidence type="ECO:0000313" key="8">
    <source>
        <dbReference type="Proteomes" id="UP001055167"/>
    </source>
</evidence>
<dbReference type="PANTHER" id="PTHR21716:SF64">
    <property type="entry name" value="AI-2 TRANSPORT PROTEIN TQSA"/>
    <property type="match status" value="1"/>
</dbReference>
<feature type="transmembrane region" description="Helical" evidence="6">
    <location>
        <begin position="62"/>
        <end position="86"/>
    </location>
</feature>
<dbReference type="PANTHER" id="PTHR21716">
    <property type="entry name" value="TRANSMEMBRANE PROTEIN"/>
    <property type="match status" value="1"/>
</dbReference>
<dbReference type="Proteomes" id="UP001055167">
    <property type="component" value="Unassembled WGS sequence"/>
</dbReference>
<name>A0ABQ4QXH7_9HYPH</name>